<dbReference type="InterPro" id="IPR052907">
    <property type="entry name" value="Beta-lactamase/esterase"/>
</dbReference>
<sequence>MIGSTIIRSKPLSVSACLGLLIVILCQVFAYFVVPYIRGRAVTADGYYDKKFGYTKQLFEKNFADGYEKGGAAFSVYQNGVNVINVWAGDADDSRNKLWNEDTRTLLFSATKPLSALCLSVLVDKGLINWNDRVAKHWPEYGQNGKENTTIQDILTHQAGLPYLNSTIQLEDVVSRNKIFKIIEEAKPIWVPGTASGYHALTFGWLVEGIVEHVDPQHRTLASFFHEEIASPLGLDVSIGLMKDIDFERSATLQQADVLDYIRDTLVDPRMLVMIAGYYSQGSDSVLARVESNQNWLSMGDLSMNKLEIQKLGLGATNGLGTAHDVARLFSIFLNGSLVNSALVEQMTRPTLSDWHWEKTVLYPIMKGYGFFYDYHPEESGKYVFGHPGYGCQSIHIDPHHNLVAVYLANGLKSTTSHLCRPYQRLLKSVYSAI</sequence>
<dbReference type="InterPro" id="IPR001466">
    <property type="entry name" value="Beta-lactam-related"/>
</dbReference>
<dbReference type="Proteomes" id="UP000614601">
    <property type="component" value="Unassembled WGS sequence"/>
</dbReference>
<proteinExistence type="predicted"/>
<evidence type="ECO:0000256" key="1">
    <source>
        <dbReference type="SAM" id="Phobius"/>
    </source>
</evidence>
<protein>
    <recommendedName>
        <fullName evidence="2">Beta-lactamase-related domain-containing protein</fullName>
    </recommendedName>
</protein>
<feature type="transmembrane region" description="Helical" evidence="1">
    <location>
        <begin position="12"/>
        <end position="34"/>
    </location>
</feature>
<dbReference type="PANTHER" id="PTHR43319">
    <property type="entry name" value="BETA-LACTAMASE-RELATED"/>
    <property type="match status" value="1"/>
</dbReference>
<gene>
    <name evidence="3" type="ORF">BOKJ2_LOCUS8327</name>
</gene>
<dbReference type="SUPFAM" id="SSF56601">
    <property type="entry name" value="beta-lactamase/transpeptidase-like"/>
    <property type="match status" value="1"/>
</dbReference>
<dbReference type="AlphaFoldDB" id="A0A811KRQ5"/>
<keyword evidence="1" id="KW-0472">Membrane</keyword>
<keyword evidence="4" id="KW-1185">Reference proteome</keyword>
<evidence type="ECO:0000259" key="2">
    <source>
        <dbReference type="Pfam" id="PF00144"/>
    </source>
</evidence>
<feature type="domain" description="Beta-lactamase-related" evidence="2">
    <location>
        <begin position="61"/>
        <end position="419"/>
    </location>
</feature>
<dbReference type="Proteomes" id="UP000783686">
    <property type="component" value="Unassembled WGS sequence"/>
</dbReference>
<reference evidence="3" key="1">
    <citation type="submission" date="2020-09" db="EMBL/GenBank/DDBJ databases">
        <authorList>
            <person name="Kikuchi T."/>
        </authorList>
    </citation>
    <scope>NUCLEOTIDE SEQUENCE</scope>
    <source>
        <strain evidence="3">SH1</strain>
    </source>
</reference>
<dbReference type="EMBL" id="CAJFDH010000004">
    <property type="protein sequence ID" value="CAD5219204.1"/>
    <property type="molecule type" value="Genomic_DNA"/>
</dbReference>
<name>A0A811KRQ5_9BILA</name>
<dbReference type="Pfam" id="PF00144">
    <property type="entry name" value="Beta-lactamase"/>
    <property type="match status" value="1"/>
</dbReference>
<dbReference type="PANTHER" id="PTHR43319:SF7">
    <property type="entry name" value="BETA-LACTAMASE-RELATED DOMAIN-CONTAINING PROTEIN"/>
    <property type="match status" value="1"/>
</dbReference>
<dbReference type="Gene3D" id="3.40.710.10">
    <property type="entry name" value="DD-peptidase/beta-lactamase superfamily"/>
    <property type="match status" value="1"/>
</dbReference>
<dbReference type="OrthoDB" id="5946976at2759"/>
<evidence type="ECO:0000313" key="4">
    <source>
        <dbReference type="Proteomes" id="UP000614601"/>
    </source>
</evidence>
<accession>A0A811KRQ5</accession>
<dbReference type="InterPro" id="IPR012338">
    <property type="entry name" value="Beta-lactam/transpept-like"/>
</dbReference>
<comment type="caution">
    <text evidence="3">The sequence shown here is derived from an EMBL/GenBank/DDBJ whole genome shotgun (WGS) entry which is preliminary data.</text>
</comment>
<evidence type="ECO:0000313" key="3">
    <source>
        <dbReference type="EMBL" id="CAD5219204.1"/>
    </source>
</evidence>
<keyword evidence="1" id="KW-0812">Transmembrane</keyword>
<dbReference type="EMBL" id="CAJFCW020000004">
    <property type="protein sequence ID" value="CAG9112382.1"/>
    <property type="molecule type" value="Genomic_DNA"/>
</dbReference>
<keyword evidence="1" id="KW-1133">Transmembrane helix</keyword>
<organism evidence="3 4">
    <name type="scientific">Bursaphelenchus okinawaensis</name>
    <dbReference type="NCBI Taxonomy" id="465554"/>
    <lineage>
        <taxon>Eukaryota</taxon>
        <taxon>Metazoa</taxon>
        <taxon>Ecdysozoa</taxon>
        <taxon>Nematoda</taxon>
        <taxon>Chromadorea</taxon>
        <taxon>Rhabditida</taxon>
        <taxon>Tylenchina</taxon>
        <taxon>Tylenchomorpha</taxon>
        <taxon>Aphelenchoidea</taxon>
        <taxon>Aphelenchoididae</taxon>
        <taxon>Bursaphelenchus</taxon>
    </lineage>
</organism>